<name>A0ABW4CNP0_9LACO</name>
<evidence type="ECO:0000256" key="3">
    <source>
        <dbReference type="ARBA" id="ARBA00022475"/>
    </source>
</evidence>
<dbReference type="SUPFAM" id="SSF55604">
    <property type="entry name" value="Glucose permease domain IIB"/>
    <property type="match status" value="1"/>
</dbReference>
<sequence length="306" mass="33085">MGTFSAAAKQLLHALGGRDNVASVTRCATRLRFVLKNEALADKQAIEQNAAVRGLITDAGQFQLLIKNGCADFYQDLVAVSGIQSNRKESRTHLPFFPHARAKLIQLLDRVKTWWREARTRRLPQRRSAAPGPSLSTAGATDLDFLYAPADGAVVPLSEVADQVFSAELVGQGFAVHPVSGHIFAPLIGTVLSVFSSKHALRLRMSNGLEVMVHMGLDTVELAGTPFAIAVEVGDSVTPTRLLAEMDLSQVKNSGRATDIVVILIDPDRRGGYRQITSGLHQHGERIAGVRAHPPSAHPLRNVWSA</sequence>
<evidence type="ECO:0000313" key="14">
    <source>
        <dbReference type="EMBL" id="MFD1431400.1"/>
    </source>
</evidence>
<evidence type="ECO:0000256" key="9">
    <source>
        <dbReference type="ARBA" id="ARBA00022989"/>
    </source>
</evidence>
<evidence type="ECO:0000256" key="7">
    <source>
        <dbReference type="ARBA" id="ARBA00022692"/>
    </source>
</evidence>
<evidence type="ECO:0000256" key="8">
    <source>
        <dbReference type="ARBA" id="ARBA00022777"/>
    </source>
</evidence>
<keyword evidence="4" id="KW-0762">Sugar transport</keyword>
<dbReference type="PROSITE" id="PS01035">
    <property type="entry name" value="PTS_EIIB_TYPE_1_CYS"/>
    <property type="match status" value="1"/>
</dbReference>
<dbReference type="NCBIfam" id="TIGR00830">
    <property type="entry name" value="PTBA"/>
    <property type="match status" value="1"/>
</dbReference>
<keyword evidence="15" id="KW-1185">Reference proteome</keyword>
<keyword evidence="7" id="KW-0812">Transmembrane</keyword>
<organism evidence="14 15">
    <name type="scientific">Lacticaseibacillus yichunensis</name>
    <dbReference type="NCBI Taxonomy" id="2486015"/>
    <lineage>
        <taxon>Bacteria</taxon>
        <taxon>Bacillati</taxon>
        <taxon>Bacillota</taxon>
        <taxon>Bacilli</taxon>
        <taxon>Lactobacillales</taxon>
        <taxon>Lactobacillaceae</taxon>
        <taxon>Lacticaseibacillus</taxon>
    </lineage>
</organism>
<feature type="active site" description="Phosphocysteine intermediate; for EIIB activity" evidence="11">
    <location>
        <position position="27"/>
    </location>
</feature>
<dbReference type="InterPro" id="IPR011055">
    <property type="entry name" value="Dup_hybrid_motif"/>
</dbReference>
<dbReference type="PANTHER" id="PTHR45008:SF1">
    <property type="entry name" value="PTS SYSTEM GLUCOSE-SPECIFIC EIIA COMPONENT"/>
    <property type="match status" value="1"/>
</dbReference>
<dbReference type="SUPFAM" id="SSF51261">
    <property type="entry name" value="Duplicated hybrid motif"/>
    <property type="match status" value="1"/>
</dbReference>
<evidence type="ECO:0000256" key="4">
    <source>
        <dbReference type="ARBA" id="ARBA00022597"/>
    </source>
</evidence>
<dbReference type="Pfam" id="PF00367">
    <property type="entry name" value="PTS_EIIB"/>
    <property type="match status" value="1"/>
</dbReference>
<dbReference type="RefSeq" id="WP_125697077.1">
    <property type="nucleotide sequence ID" value="NZ_JBHTOG010000005.1"/>
</dbReference>
<evidence type="ECO:0000256" key="6">
    <source>
        <dbReference type="ARBA" id="ARBA00022683"/>
    </source>
</evidence>
<evidence type="ECO:0000256" key="1">
    <source>
        <dbReference type="ARBA" id="ARBA00004496"/>
    </source>
</evidence>
<keyword evidence="9" id="KW-1133">Transmembrane helix</keyword>
<evidence type="ECO:0000256" key="10">
    <source>
        <dbReference type="ARBA" id="ARBA00023136"/>
    </source>
</evidence>
<evidence type="ECO:0000259" key="12">
    <source>
        <dbReference type="PROSITE" id="PS51093"/>
    </source>
</evidence>
<keyword evidence="10" id="KW-0472">Membrane</keyword>
<evidence type="ECO:0000313" key="15">
    <source>
        <dbReference type="Proteomes" id="UP001597192"/>
    </source>
</evidence>
<dbReference type="CDD" id="cd00212">
    <property type="entry name" value="PTS_IIB_glc"/>
    <property type="match status" value="1"/>
</dbReference>
<dbReference type="PROSITE" id="PS51093">
    <property type="entry name" value="PTS_EIIA_TYPE_1"/>
    <property type="match status" value="1"/>
</dbReference>
<dbReference type="Pfam" id="PF00358">
    <property type="entry name" value="PTS_EIIA_1"/>
    <property type="match status" value="1"/>
</dbReference>
<evidence type="ECO:0000259" key="13">
    <source>
        <dbReference type="PROSITE" id="PS51098"/>
    </source>
</evidence>
<feature type="domain" description="PTS EIIB type-1" evidence="13">
    <location>
        <begin position="5"/>
        <end position="87"/>
    </location>
</feature>
<keyword evidence="3" id="KW-1003">Cell membrane</keyword>
<evidence type="ECO:0000256" key="11">
    <source>
        <dbReference type="PROSITE-ProRule" id="PRU00421"/>
    </source>
</evidence>
<dbReference type="InterPro" id="IPR050890">
    <property type="entry name" value="PTS_EIIA_component"/>
</dbReference>
<dbReference type="EMBL" id="JBHTOG010000005">
    <property type="protein sequence ID" value="MFD1431400.1"/>
    <property type="molecule type" value="Genomic_DNA"/>
</dbReference>
<protein>
    <submittedName>
        <fullName evidence="14">Glucose PTS transporter subunit IIA</fullName>
    </submittedName>
</protein>
<proteinExistence type="predicted"/>
<dbReference type="InterPro" id="IPR036878">
    <property type="entry name" value="Glu_permease_IIB"/>
</dbReference>
<dbReference type="Proteomes" id="UP001597192">
    <property type="component" value="Unassembled WGS sequence"/>
</dbReference>
<reference evidence="15" key="1">
    <citation type="journal article" date="2019" name="Int. J. Syst. Evol. Microbiol.">
        <title>The Global Catalogue of Microorganisms (GCM) 10K type strain sequencing project: providing services to taxonomists for standard genome sequencing and annotation.</title>
        <authorList>
            <consortium name="The Broad Institute Genomics Platform"/>
            <consortium name="The Broad Institute Genome Sequencing Center for Infectious Disease"/>
            <person name="Wu L."/>
            <person name="Ma J."/>
        </authorList>
    </citation>
    <scope>NUCLEOTIDE SEQUENCE [LARGE SCALE GENOMIC DNA]</scope>
    <source>
        <strain evidence="15">CCM 8947</strain>
    </source>
</reference>
<evidence type="ECO:0000256" key="5">
    <source>
        <dbReference type="ARBA" id="ARBA00022679"/>
    </source>
</evidence>
<keyword evidence="5" id="KW-0808">Transferase</keyword>
<dbReference type="PANTHER" id="PTHR45008">
    <property type="entry name" value="PTS SYSTEM GLUCOSE-SPECIFIC EIIA COMPONENT"/>
    <property type="match status" value="1"/>
</dbReference>
<dbReference type="InterPro" id="IPR018113">
    <property type="entry name" value="PTrfase_EIIB_Cys"/>
</dbReference>
<dbReference type="PROSITE" id="PS51098">
    <property type="entry name" value="PTS_EIIB_TYPE_1"/>
    <property type="match status" value="1"/>
</dbReference>
<comment type="subcellular location">
    <subcellularLocation>
        <location evidence="1">Cytoplasm</location>
    </subcellularLocation>
</comment>
<gene>
    <name evidence="14" type="ORF">ACFQ47_01580</name>
</gene>
<dbReference type="InterPro" id="IPR001996">
    <property type="entry name" value="PTS_IIB_1"/>
</dbReference>
<keyword evidence="2" id="KW-0813">Transport</keyword>
<dbReference type="PROSITE" id="PS00371">
    <property type="entry name" value="PTS_EIIA_TYPE_1_HIS"/>
    <property type="match status" value="1"/>
</dbReference>
<evidence type="ECO:0000256" key="2">
    <source>
        <dbReference type="ARBA" id="ARBA00022448"/>
    </source>
</evidence>
<feature type="domain" description="PTS EIIA type-1" evidence="12">
    <location>
        <begin position="162"/>
        <end position="266"/>
    </location>
</feature>
<comment type="caution">
    <text evidence="14">The sequence shown here is derived from an EMBL/GenBank/DDBJ whole genome shotgun (WGS) entry which is preliminary data.</text>
</comment>
<dbReference type="Gene3D" id="3.30.1360.60">
    <property type="entry name" value="Glucose permease domain IIB"/>
    <property type="match status" value="1"/>
</dbReference>
<keyword evidence="6" id="KW-0598">Phosphotransferase system</keyword>
<accession>A0ABW4CNP0</accession>
<keyword evidence="8" id="KW-0418">Kinase</keyword>
<dbReference type="Gene3D" id="2.70.70.10">
    <property type="entry name" value="Glucose Permease (Domain IIA)"/>
    <property type="match status" value="1"/>
</dbReference>
<dbReference type="InterPro" id="IPR001127">
    <property type="entry name" value="PTS_EIIA_1_perm"/>
</dbReference>